<protein>
    <recommendedName>
        <fullName evidence="6">CHASE2 domain-containing protein</fullName>
    </recommendedName>
</protein>
<evidence type="ECO:0000313" key="5">
    <source>
        <dbReference type="Proteomes" id="UP001304419"/>
    </source>
</evidence>
<evidence type="ECO:0000313" key="3">
    <source>
        <dbReference type="EMBL" id="WOX29636.1"/>
    </source>
</evidence>
<dbReference type="Proteomes" id="UP000646877">
    <property type="component" value="Unassembled WGS sequence"/>
</dbReference>
<dbReference type="RefSeq" id="WP_130126706.1">
    <property type="nucleotide sequence ID" value="NZ_CBCSDF010000023.1"/>
</dbReference>
<reference evidence="3 5" key="2">
    <citation type="submission" date="2023-10" db="EMBL/GenBank/DDBJ databases">
        <title>To unveil natural product biosynthetic capacity in Pseudoalteromonas.</title>
        <authorList>
            <person name="Wang J."/>
        </authorList>
    </citation>
    <scope>NUCLEOTIDE SEQUENCE [LARGE SCALE GENOMIC DNA]</scope>
    <source>
        <strain evidence="3 5">DSM 15914</strain>
    </source>
</reference>
<reference evidence="2" key="1">
    <citation type="submission" date="2019-10" db="EMBL/GenBank/DDBJ databases">
        <authorList>
            <person name="Paulsen S."/>
        </authorList>
    </citation>
    <scope>NUCLEOTIDE SEQUENCE</scope>
    <source>
        <strain evidence="2">LMG 19692</strain>
    </source>
</reference>
<gene>
    <name evidence="2" type="ORF">F9Y85_21645</name>
    <name evidence="3" type="ORF">R5H13_05070</name>
</gene>
<keyword evidence="1" id="KW-0812">Transmembrane</keyword>
<dbReference type="EMBL" id="CP137578">
    <property type="protein sequence ID" value="WOX29636.1"/>
    <property type="molecule type" value="Genomic_DNA"/>
</dbReference>
<accession>A0A8I2KPI6</accession>
<dbReference type="Proteomes" id="UP001304419">
    <property type="component" value="Chromosome 1"/>
</dbReference>
<name>A0A8I2KPI6_9GAMM</name>
<feature type="transmembrane region" description="Helical" evidence="1">
    <location>
        <begin position="254"/>
        <end position="273"/>
    </location>
</feature>
<proteinExistence type="predicted"/>
<organism evidence="2 4">
    <name type="scientific">Pseudoalteromonas maricaloris</name>
    <dbReference type="NCBI Taxonomy" id="184924"/>
    <lineage>
        <taxon>Bacteria</taxon>
        <taxon>Pseudomonadati</taxon>
        <taxon>Pseudomonadota</taxon>
        <taxon>Gammaproteobacteria</taxon>
        <taxon>Alteromonadales</taxon>
        <taxon>Pseudoalteromonadaceae</taxon>
        <taxon>Pseudoalteromonas</taxon>
    </lineage>
</organism>
<feature type="transmembrane region" description="Helical" evidence="1">
    <location>
        <begin position="230"/>
        <end position="247"/>
    </location>
</feature>
<evidence type="ECO:0000256" key="1">
    <source>
        <dbReference type="SAM" id="Phobius"/>
    </source>
</evidence>
<dbReference type="AlphaFoldDB" id="A0A8I2KPI6"/>
<keyword evidence="1" id="KW-0472">Membrane</keyword>
<keyword evidence="1" id="KW-1133">Transmembrane helix</keyword>
<keyword evidence="5" id="KW-1185">Reference proteome</keyword>
<evidence type="ECO:0000313" key="4">
    <source>
        <dbReference type="Proteomes" id="UP000646877"/>
    </source>
</evidence>
<evidence type="ECO:0000313" key="2">
    <source>
        <dbReference type="EMBL" id="NLR23871.1"/>
    </source>
</evidence>
<evidence type="ECO:0008006" key="6">
    <source>
        <dbReference type="Google" id="ProtNLM"/>
    </source>
</evidence>
<dbReference type="EMBL" id="WEIA01000020">
    <property type="protein sequence ID" value="NLR23871.1"/>
    <property type="molecule type" value="Genomic_DNA"/>
</dbReference>
<sequence>MSVFSQLNFIKRQREFWLFMSLFAILLIASASGLYKQVNLIGLQWFSKLNTTQATQVVVIEAENLQQQHQQLAKILSDYQPKAVVFFANTELTPQQNDGSIYYPFNTQSVCLLETENWYGSAISLAPPASTCDILWDKIFPQHGEYLNKIIDYSLPYYSLPKFSAQRVLDGDLFTAQLREKVILVAQHSKFSRLNSNAYFGAQELPPVYLQAFIANSFASDSFIQPLNKVTIVALMVLASIFFLVWYQRNATKTNVIIAVSTSVLLIISGLAAHHWYSVLLPLGELLSLIWLTLIWVFISLKWSEEENLKSLIALIQQRMMGRYLPRHFLEHNEPWDAIIQLVNQQLNLRRSIFLTRLEGDHRVTEIRAIHCQLSDILEMRRDYQRVPYSDAIKAFGAIKITRPFFQHLAEDEQQYIAPLMYAGDVRGFWALTVTPQDNFDEQAFIKNVNLFAHQIGELLFHYKVFSAEQKNLKSTLTRALTFSLKEPLSHKIKNAINEMDQKLTSLEHVFNQLHSASILYNLFGQIVQVNESLERFAREHKLSIFDMSALDLLCRCTEMDSEQAKGKLRYLTLKRGKIVLPVYLDNRTYLLSIRALLKQSTSLNASTPFETSGVLFEFIDLGEQLSQLDDKEAFLTHLSEQLAVNEQLLPEEWDEE</sequence>